<evidence type="ECO:0000313" key="2">
    <source>
        <dbReference type="EMBL" id="KAF0892727.1"/>
    </source>
</evidence>
<evidence type="ECO:0000313" key="3">
    <source>
        <dbReference type="Proteomes" id="UP000479710"/>
    </source>
</evidence>
<evidence type="ECO:0000256" key="1">
    <source>
        <dbReference type="SAM" id="MobiDB-lite"/>
    </source>
</evidence>
<proteinExistence type="predicted"/>
<dbReference type="AlphaFoldDB" id="A0A6G1BYE3"/>
<feature type="region of interest" description="Disordered" evidence="1">
    <location>
        <begin position="60"/>
        <end position="89"/>
    </location>
</feature>
<organism evidence="2 3">
    <name type="scientific">Oryza meyeriana var. granulata</name>
    <dbReference type="NCBI Taxonomy" id="110450"/>
    <lineage>
        <taxon>Eukaryota</taxon>
        <taxon>Viridiplantae</taxon>
        <taxon>Streptophyta</taxon>
        <taxon>Embryophyta</taxon>
        <taxon>Tracheophyta</taxon>
        <taxon>Spermatophyta</taxon>
        <taxon>Magnoliopsida</taxon>
        <taxon>Liliopsida</taxon>
        <taxon>Poales</taxon>
        <taxon>Poaceae</taxon>
        <taxon>BOP clade</taxon>
        <taxon>Oryzoideae</taxon>
        <taxon>Oryzeae</taxon>
        <taxon>Oryzinae</taxon>
        <taxon>Oryza</taxon>
        <taxon>Oryza meyeriana</taxon>
    </lineage>
</organism>
<dbReference type="Proteomes" id="UP000479710">
    <property type="component" value="Unassembled WGS sequence"/>
</dbReference>
<gene>
    <name evidence="2" type="ORF">E2562_017695</name>
</gene>
<protein>
    <submittedName>
        <fullName evidence="2">Uncharacterized protein</fullName>
    </submittedName>
</protein>
<name>A0A6G1BYE3_9ORYZ</name>
<accession>A0A6G1BYE3</accession>
<comment type="caution">
    <text evidence="2">The sequence shown here is derived from an EMBL/GenBank/DDBJ whole genome shotgun (WGS) entry which is preliminary data.</text>
</comment>
<sequence length="89" mass="9478">MAGVAIDREGDGQDAAILFGETGQKAPKILGDVAEATVNGTNWSALSRHQRWRVIAKETGRMRRRSRGGMRQDDDGAEGVKAVSMGGHG</sequence>
<reference evidence="2 3" key="1">
    <citation type="submission" date="2019-11" db="EMBL/GenBank/DDBJ databases">
        <title>Whole genome sequence of Oryza granulata.</title>
        <authorList>
            <person name="Li W."/>
        </authorList>
    </citation>
    <scope>NUCLEOTIDE SEQUENCE [LARGE SCALE GENOMIC DNA]</scope>
    <source>
        <strain evidence="3">cv. Menghai</strain>
        <tissue evidence="2">Leaf</tissue>
    </source>
</reference>
<dbReference type="EMBL" id="SPHZ02000011">
    <property type="protein sequence ID" value="KAF0892727.1"/>
    <property type="molecule type" value="Genomic_DNA"/>
</dbReference>
<keyword evidence="3" id="KW-1185">Reference proteome</keyword>